<name>A0A0N7DJQ6_ENTFL</name>
<dbReference type="InterPro" id="IPR041073">
    <property type="entry name" value="MobL"/>
</dbReference>
<dbReference type="InterPro" id="IPR048101">
    <property type="entry name" value="MobP2"/>
</dbReference>
<accession>A0A0N7DJQ6</accession>
<reference evidence="2" key="1">
    <citation type="journal article" date="2015" name="Nature">
        <title>Bacteriocin production augments niche competition by enterococci in the mammalian gastrointestinal tract.</title>
        <authorList>
            <person name="Kommineni S."/>
            <person name="Bretl D.J."/>
            <person name="Lam V."/>
            <person name="Chakraborty R."/>
            <person name="Hayward M."/>
            <person name="Simpson P."/>
            <person name="Cao Y."/>
            <person name="Bousounis P."/>
            <person name="Kristich C.J."/>
            <person name="Salzman N.H."/>
        </authorList>
    </citation>
    <scope>NUCLEOTIDE SEQUENCE</scope>
    <source>
        <strain evidence="2">CK135</strain>
        <plasmid evidence="2">pPD1</plasmid>
    </source>
</reference>
<dbReference type="RefSeq" id="WP_010824079.1">
    <property type="nucleotide sequence ID" value="NZ_KT290268.1"/>
</dbReference>
<feature type="compositionally biased region" description="Basic and acidic residues" evidence="1">
    <location>
        <begin position="373"/>
        <end position="386"/>
    </location>
</feature>
<dbReference type="EMBL" id="KT290268">
    <property type="protein sequence ID" value="AKU62178.1"/>
    <property type="molecule type" value="Genomic_DNA"/>
</dbReference>
<proteinExistence type="predicted"/>
<organism evidence="2">
    <name type="scientific">Enterococcus faecalis</name>
    <name type="common">Streptococcus faecalis</name>
    <dbReference type="NCBI Taxonomy" id="1351"/>
    <lineage>
        <taxon>Bacteria</taxon>
        <taxon>Bacillati</taxon>
        <taxon>Bacillota</taxon>
        <taxon>Bacilli</taxon>
        <taxon>Lactobacillales</taxon>
        <taxon>Enterococcaceae</taxon>
        <taxon>Enterococcus</taxon>
    </lineage>
</organism>
<feature type="region of interest" description="Disordered" evidence="1">
    <location>
        <begin position="359"/>
        <end position="386"/>
    </location>
</feature>
<sequence>MSKKTAGIILTSAFVMPGSNTYQEYLDYMERNEATRNEHFDSFNAFSPTNQSDSVSAIEGGNETMFATYNDYMSNPEKTSALFTKAYDKAPNHVVQEMKNYFEEAQKNKSPLWQMVFSFRNEWLVDHRYLDEKTNHLNKEQLYQATRLAIEELEKKEGLKGEWTGAIHYNTDNIHIHVGYVEKNPTREWINYTHPKDPSKSGWQFKGKFLQKNIRATKRVFVNELMQNKEQLAMLETCLNHQKKMAESCKEQFSQGIYEEKFLALLDKLPDNQYFWKYGFAEKHHFKQEVDQLITHFLEYDGQELMAKILPKLEKISNEYEEAYGNPRNEPTYFEQKLYGKNGLYSRIGNLILQEAKNHPELRQKKKGAGGFRESDLDWRPEPSEDAFTKPAEEFLSLDTTVPPEIAVEETTDLSLEPLPQEVPSTSSSIRSSKEQQIDTKMEQSIDRLQQYFHQNKERLDKRNQEYFHKESLSKINRKVEKRGMHIRQVERSPYSEPASIFMHDKLAKEILLTDSDYTEQHTLHENNKKIKTNLHVFSNGNQRAILQTNPQATFLLGDKQWQLNNRQVKEEEKDNPIEIVSLKKEADGSFTFEKKEIFDISQTEELPEKVRNVDRKIEQRRGTMRKKPVSIKQNPQKYSDVQFRKQMRHLRKACQGSLQRYLNEKVYQELEQSMSI</sequence>
<gene>
    <name evidence="2" type="primary">ppd11</name>
</gene>
<protein>
    <submittedName>
        <fullName evidence="2">Ppd11</fullName>
    </submittedName>
</protein>
<dbReference type="AlphaFoldDB" id="A0A0N7DJQ6"/>
<keyword evidence="2" id="KW-0614">Plasmid</keyword>
<evidence type="ECO:0000313" key="2">
    <source>
        <dbReference type="EMBL" id="AKU62178.1"/>
    </source>
</evidence>
<geneLocation type="plasmid" evidence="2">
    <name>pPD1</name>
</geneLocation>
<evidence type="ECO:0000256" key="1">
    <source>
        <dbReference type="SAM" id="MobiDB-lite"/>
    </source>
</evidence>
<dbReference type="Pfam" id="PF18555">
    <property type="entry name" value="MobL"/>
    <property type="match status" value="1"/>
</dbReference>
<feature type="region of interest" description="Disordered" evidence="1">
    <location>
        <begin position="418"/>
        <end position="438"/>
    </location>
</feature>
<dbReference type="NCBIfam" id="NF041498">
    <property type="entry name" value="MobP2"/>
    <property type="match status" value="1"/>
</dbReference>